<sequence>MAPLFRVWEVEWSHQKRYSGCLAFIQATVGELDARGIMSLRSGVDCWKTLTQGLVSLYNAGVDIQWGDYHKEYEPGLRLLQLPTYAFDLKKYWLPFNMPQRPDVMTLAGDSHSATSLQQVESDITGENGRHINFLSGSKANYPAYAVQGQGSFDGVAQCPISVWCDMAFNAANHVEFGKHEKMLGIEISGMKVTSPLTIGPENTVNTIIRTSCHFPAGSESLCISIESEKDGEKSRHADCTVQLNNIHRCMSEWGRVGFLLSSRMKYLQNPTNCSTICRLPGSMLYKGFSPLTNYDEKYRSIQEFSLDPDSSEGCGTVKFSSEARGSPRQNPYWIDVFVQFASLILHFNSSTQNNDKGVQYDLDGWESLRTVKDLSAEQSYSIYGRMKSSIESNITTGDIYLFEGDDIVASCFGISFLEITQTPSALPSTPRNHESDYDNNSFSGIQTPDSIENCNSLHETSSRKAVSENGSSSHQPFIDTSTNLEEKALEIISQEISTDVTELEEDTTFSDLGVDSLLSMSIVDKISRDAGLRLAASAFVSHPTVPSFLEHLRKDVLPGLDCEGRSKADGGLPRNNE</sequence>
<feature type="domain" description="Carrier" evidence="5">
    <location>
        <begin position="480"/>
        <end position="557"/>
    </location>
</feature>
<dbReference type="InterPro" id="IPR001227">
    <property type="entry name" value="Ac_transferase_dom_sf"/>
</dbReference>
<keyword evidence="8" id="KW-1185">Reference proteome</keyword>
<dbReference type="Gene3D" id="1.10.1200.10">
    <property type="entry name" value="ACP-like"/>
    <property type="match status" value="1"/>
</dbReference>
<feature type="region of interest" description="C-terminal hotdog fold" evidence="3">
    <location>
        <begin position="275"/>
        <end position="426"/>
    </location>
</feature>
<gene>
    <name evidence="7" type="ORF">N7509_013041</name>
</gene>
<evidence type="ECO:0000256" key="4">
    <source>
        <dbReference type="SAM" id="MobiDB-lite"/>
    </source>
</evidence>
<proteinExistence type="predicted"/>
<dbReference type="Proteomes" id="UP001147747">
    <property type="component" value="Unassembled WGS sequence"/>
</dbReference>
<evidence type="ECO:0000313" key="7">
    <source>
        <dbReference type="EMBL" id="KAJ5376155.1"/>
    </source>
</evidence>
<dbReference type="GO" id="GO:0006633">
    <property type="term" value="P:fatty acid biosynthetic process"/>
    <property type="evidence" value="ECO:0007669"/>
    <property type="project" value="TreeGrafter"/>
</dbReference>
<comment type="caution">
    <text evidence="3">Lacks conserved residue(s) required for the propagation of feature annotation.</text>
</comment>
<protein>
    <submittedName>
        <fullName evidence="7">Polyketide synthase</fullName>
    </submittedName>
</protein>
<dbReference type="InterPro" id="IPR049900">
    <property type="entry name" value="PKS_mFAS_DH"/>
</dbReference>
<dbReference type="EMBL" id="JAPZBU010000012">
    <property type="protein sequence ID" value="KAJ5376155.1"/>
    <property type="molecule type" value="Genomic_DNA"/>
</dbReference>
<keyword evidence="2" id="KW-0597">Phosphoprotein</keyword>
<evidence type="ECO:0000256" key="1">
    <source>
        <dbReference type="ARBA" id="ARBA00022450"/>
    </source>
</evidence>
<evidence type="ECO:0000259" key="5">
    <source>
        <dbReference type="PROSITE" id="PS50075"/>
    </source>
</evidence>
<dbReference type="InterPro" id="IPR050091">
    <property type="entry name" value="PKS_NRPS_Biosynth_Enz"/>
</dbReference>
<dbReference type="PROSITE" id="PS52019">
    <property type="entry name" value="PKS_MFAS_DH"/>
    <property type="match status" value="1"/>
</dbReference>
<dbReference type="Gene3D" id="3.40.366.10">
    <property type="entry name" value="Malonyl-Coenzyme A Acyl Carrier Protein, domain 2"/>
    <property type="match status" value="1"/>
</dbReference>
<feature type="region of interest" description="N-terminal hotdog fold" evidence="3">
    <location>
        <begin position="112"/>
        <end position="249"/>
    </location>
</feature>
<comment type="caution">
    <text evidence="7">The sequence shown here is derived from an EMBL/GenBank/DDBJ whole genome shotgun (WGS) entry which is preliminary data.</text>
</comment>
<dbReference type="GO" id="GO:0030639">
    <property type="term" value="P:polyketide biosynthetic process"/>
    <property type="evidence" value="ECO:0007669"/>
    <property type="project" value="UniProtKB-ARBA"/>
</dbReference>
<dbReference type="InterPro" id="IPR030918">
    <property type="entry name" value="PT_fungal_PKS"/>
</dbReference>
<evidence type="ECO:0000313" key="8">
    <source>
        <dbReference type="Proteomes" id="UP001147747"/>
    </source>
</evidence>
<reference evidence="7" key="2">
    <citation type="journal article" date="2023" name="IMA Fungus">
        <title>Comparative genomic study of the Penicillium genus elucidates a diverse pangenome and 15 lateral gene transfer events.</title>
        <authorList>
            <person name="Petersen C."/>
            <person name="Sorensen T."/>
            <person name="Nielsen M.R."/>
            <person name="Sondergaard T.E."/>
            <person name="Sorensen J.L."/>
            <person name="Fitzpatrick D.A."/>
            <person name="Frisvad J.C."/>
            <person name="Nielsen K.L."/>
        </authorList>
    </citation>
    <scope>NUCLEOTIDE SEQUENCE</scope>
    <source>
        <strain evidence="7">IBT 29677</strain>
    </source>
</reference>
<feature type="compositionally biased region" description="Polar residues" evidence="4">
    <location>
        <begin position="469"/>
        <end position="479"/>
    </location>
</feature>
<feature type="compositionally biased region" description="Polar residues" evidence="4">
    <location>
        <begin position="439"/>
        <end position="460"/>
    </location>
</feature>
<dbReference type="PANTHER" id="PTHR43775:SF45">
    <property type="entry name" value="CONIDIAL PIGMENT POLYKETIDE SYNTHASE ALB1"/>
    <property type="match status" value="1"/>
</dbReference>
<feature type="region of interest" description="Disordered" evidence="4">
    <location>
        <begin position="425"/>
        <end position="479"/>
    </location>
</feature>
<dbReference type="SMART" id="SM01294">
    <property type="entry name" value="PKS_PP_betabranch"/>
    <property type="match status" value="1"/>
</dbReference>
<dbReference type="RefSeq" id="XP_056481185.1">
    <property type="nucleotide sequence ID" value="XM_056637678.1"/>
</dbReference>
<dbReference type="InterPro" id="IPR020806">
    <property type="entry name" value="PKS_PP-bd"/>
</dbReference>
<evidence type="ECO:0000256" key="3">
    <source>
        <dbReference type="PROSITE-ProRule" id="PRU01363"/>
    </source>
</evidence>
<feature type="domain" description="PKS/mFAS DH" evidence="6">
    <location>
        <begin position="112"/>
        <end position="426"/>
    </location>
</feature>
<dbReference type="SMART" id="SM00823">
    <property type="entry name" value="PKS_PP"/>
    <property type="match status" value="1"/>
</dbReference>
<reference evidence="7" key="1">
    <citation type="submission" date="2022-12" db="EMBL/GenBank/DDBJ databases">
        <authorList>
            <person name="Petersen C."/>
        </authorList>
    </citation>
    <scope>NUCLEOTIDE SEQUENCE</scope>
    <source>
        <strain evidence="7">IBT 29677</strain>
    </source>
</reference>
<dbReference type="Gene3D" id="3.30.70.3290">
    <property type="match status" value="1"/>
</dbReference>
<dbReference type="PROSITE" id="PS50075">
    <property type="entry name" value="CARRIER"/>
    <property type="match status" value="1"/>
</dbReference>
<dbReference type="InterPro" id="IPR009081">
    <property type="entry name" value="PP-bd_ACP"/>
</dbReference>
<evidence type="ECO:0000256" key="2">
    <source>
        <dbReference type="ARBA" id="ARBA00022553"/>
    </source>
</evidence>
<dbReference type="GO" id="GO:0031177">
    <property type="term" value="F:phosphopantetheine binding"/>
    <property type="evidence" value="ECO:0007669"/>
    <property type="project" value="InterPro"/>
</dbReference>
<dbReference type="PANTHER" id="PTHR43775">
    <property type="entry name" value="FATTY ACID SYNTHASE"/>
    <property type="match status" value="1"/>
</dbReference>
<dbReference type="GO" id="GO:0004312">
    <property type="term" value="F:fatty acid synthase activity"/>
    <property type="evidence" value="ECO:0007669"/>
    <property type="project" value="TreeGrafter"/>
</dbReference>
<dbReference type="OrthoDB" id="329835at2759"/>
<dbReference type="InterPro" id="IPR036736">
    <property type="entry name" value="ACP-like_sf"/>
</dbReference>
<organism evidence="7 8">
    <name type="scientific">Penicillium cosmopolitanum</name>
    <dbReference type="NCBI Taxonomy" id="1131564"/>
    <lineage>
        <taxon>Eukaryota</taxon>
        <taxon>Fungi</taxon>
        <taxon>Dikarya</taxon>
        <taxon>Ascomycota</taxon>
        <taxon>Pezizomycotina</taxon>
        <taxon>Eurotiomycetes</taxon>
        <taxon>Eurotiomycetidae</taxon>
        <taxon>Eurotiales</taxon>
        <taxon>Aspergillaceae</taxon>
        <taxon>Penicillium</taxon>
    </lineage>
</organism>
<dbReference type="Pfam" id="PF00550">
    <property type="entry name" value="PP-binding"/>
    <property type="match status" value="1"/>
</dbReference>
<name>A0A9W9SDS8_9EURO</name>
<dbReference type="Gene3D" id="3.10.129.110">
    <property type="entry name" value="Polyketide synthase dehydratase"/>
    <property type="match status" value="1"/>
</dbReference>
<dbReference type="SUPFAM" id="SSF47336">
    <property type="entry name" value="ACP-like"/>
    <property type="match status" value="1"/>
</dbReference>
<accession>A0A9W9SDS8</accession>
<evidence type="ECO:0000259" key="6">
    <source>
        <dbReference type="PROSITE" id="PS52019"/>
    </source>
</evidence>
<dbReference type="AlphaFoldDB" id="A0A9W9SDS8"/>
<dbReference type="GeneID" id="81376658"/>
<keyword evidence="1" id="KW-0596">Phosphopantetheine</keyword>
<dbReference type="InterPro" id="IPR042104">
    <property type="entry name" value="PKS_dehydratase_sf"/>
</dbReference>
<dbReference type="NCBIfam" id="TIGR04532">
    <property type="entry name" value="PT_fungal_PKS"/>
    <property type="match status" value="1"/>
</dbReference>